<dbReference type="InterPro" id="IPR028056">
    <property type="entry name" value="Colicin_M"/>
</dbReference>
<dbReference type="EMBL" id="JAFMOU010000054">
    <property type="protein sequence ID" value="MBU9833544.1"/>
    <property type="molecule type" value="Genomic_DNA"/>
</dbReference>
<comment type="caution">
    <text evidence="1">The sequence shown here is derived from an EMBL/GenBank/DDBJ whole genome shotgun (WGS) entry which is preliminary data.</text>
</comment>
<gene>
    <name evidence="1" type="ORF">J1786_01645</name>
</gene>
<evidence type="ECO:0000313" key="1">
    <source>
        <dbReference type="EMBL" id="MBU9833544.1"/>
    </source>
</evidence>
<dbReference type="Pfam" id="PF14859">
    <property type="entry name" value="Colicin_M"/>
    <property type="match status" value="1"/>
</dbReference>
<dbReference type="RefSeq" id="WP_134706923.1">
    <property type="nucleotide sequence ID" value="NZ_JAFMOU010000054.1"/>
</dbReference>
<accession>A0ABS6KVB6</accession>
<keyword evidence="2" id="KW-1185">Reference proteome</keyword>
<evidence type="ECO:0000313" key="2">
    <source>
        <dbReference type="Proteomes" id="UP000699865"/>
    </source>
</evidence>
<protein>
    <submittedName>
        <fullName evidence="1">Lipid II-degrading bacteriocin</fullName>
    </submittedName>
</protein>
<dbReference type="Proteomes" id="UP000699865">
    <property type="component" value="Unassembled WGS sequence"/>
</dbReference>
<proteinExistence type="predicted"/>
<sequence length="257" mass="28801">MAEDTINVDGNAPSFPDNYNFASMTGYDSQPRPTTKPRLVKAFNDGTATALFLQQCMTNWDKNPTGVEQMLCKAAWAEQQRIDGGQTVYYTAFNLAPDLWDPHKQTDLTKDAMAPLAALYHYAFGDGSPLSVSLDRLSFNFNRQNLIPVDTILKTASIGKFDINQNIGYDFRGSSYWEWSYLGRVSLNLRGILTVDAAGNWAFDGKVIGFSDRYDANKDVKRGKVGELLTNVLRLIPGKEYEIYFNGEHPVNLNGKR</sequence>
<name>A0ABS6KVB6_9GAMM</name>
<reference evidence="1 2" key="1">
    <citation type="submission" date="2021-03" db="EMBL/GenBank/DDBJ databases">
        <title>Five novel Rahnella species.</title>
        <authorList>
            <person name="Brady C."/>
            <person name="Asselin J."/>
            <person name="Beer S."/>
            <person name="Bruberg M.B."/>
            <person name="Crampton B."/>
            <person name="Venter S."/>
            <person name="Arnold D."/>
            <person name="Denman S."/>
        </authorList>
    </citation>
    <scope>NUCLEOTIDE SEQUENCE [LARGE SCALE GENOMIC DNA]</scope>
    <source>
        <strain evidence="1 2">L72c</strain>
    </source>
</reference>
<organism evidence="1 2">
    <name type="scientific">Rahnella perminowiae</name>
    <dbReference type="NCBI Taxonomy" id="2816244"/>
    <lineage>
        <taxon>Bacteria</taxon>
        <taxon>Pseudomonadati</taxon>
        <taxon>Pseudomonadota</taxon>
        <taxon>Gammaproteobacteria</taxon>
        <taxon>Enterobacterales</taxon>
        <taxon>Yersiniaceae</taxon>
        <taxon>Rahnella</taxon>
    </lineage>
</organism>
<dbReference type="Gene3D" id="3.30.450.400">
    <property type="entry name" value="Colicin M, catalytic domain"/>
    <property type="match status" value="1"/>
</dbReference>